<evidence type="ECO:0000313" key="1">
    <source>
        <dbReference type="EMBL" id="PKI70319.1"/>
    </source>
</evidence>
<comment type="caution">
    <text evidence="1">The sequence shown here is derived from an EMBL/GenBank/DDBJ whole genome shotgun (WGS) entry which is preliminary data.</text>
</comment>
<organism evidence="1 2">
    <name type="scientific">Punica granatum</name>
    <name type="common">Pomegranate</name>
    <dbReference type="NCBI Taxonomy" id="22663"/>
    <lineage>
        <taxon>Eukaryota</taxon>
        <taxon>Viridiplantae</taxon>
        <taxon>Streptophyta</taxon>
        <taxon>Embryophyta</taxon>
        <taxon>Tracheophyta</taxon>
        <taxon>Spermatophyta</taxon>
        <taxon>Magnoliopsida</taxon>
        <taxon>eudicotyledons</taxon>
        <taxon>Gunneridae</taxon>
        <taxon>Pentapetalae</taxon>
        <taxon>rosids</taxon>
        <taxon>malvids</taxon>
        <taxon>Myrtales</taxon>
        <taxon>Lythraceae</taxon>
        <taxon>Punica</taxon>
    </lineage>
</organism>
<dbReference type="EMBL" id="PGOL01000461">
    <property type="protein sequence ID" value="PKI70319.1"/>
    <property type="molecule type" value="Genomic_DNA"/>
</dbReference>
<reference evidence="1 2" key="1">
    <citation type="submission" date="2017-11" db="EMBL/GenBank/DDBJ databases">
        <title>De-novo sequencing of pomegranate (Punica granatum L.) genome.</title>
        <authorList>
            <person name="Akparov Z."/>
            <person name="Amiraslanov A."/>
            <person name="Hajiyeva S."/>
            <person name="Abbasov M."/>
            <person name="Kaur K."/>
            <person name="Hamwieh A."/>
            <person name="Solovyev V."/>
            <person name="Salamov A."/>
            <person name="Braich B."/>
            <person name="Kosarev P."/>
            <person name="Mahmoud A."/>
            <person name="Hajiyev E."/>
            <person name="Babayeva S."/>
            <person name="Izzatullayeva V."/>
            <person name="Mammadov A."/>
            <person name="Mammadov A."/>
            <person name="Sharifova S."/>
            <person name="Ojaghi J."/>
            <person name="Eynullazada K."/>
            <person name="Bayramov B."/>
            <person name="Abdulazimova A."/>
            <person name="Shahmuradov I."/>
        </authorList>
    </citation>
    <scope>NUCLEOTIDE SEQUENCE [LARGE SCALE GENOMIC DNA]</scope>
    <source>
        <strain evidence="2">cv. AG2017</strain>
        <tissue evidence="1">Leaf</tissue>
    </source>
</reference>
<dbReference type="GeneID" id="116210249"/>
<evidence type="ECO:0000313" key="2">
    <source>
        <dbReference type="Proteomes" id="UP000233551"/>
    </source>
</evidence>
<dbReference type="Proteomes" id="UP000233551">
    <property type="component" value="Unassembled WGS sequence"/>
</dbReference>
<sequence>MDRSKRIVTSVMTREESDGYFIVPDKDVELAAQKIMQLSDEDSNSVNDRRGRKKKGSLGFPSVSVTHAKMIEEIFGSEGEDDGGEVVEAGEVCEPRKKRKQRCRLLEDIYQVTKPMDNQRYLKEMMIKY</sequence>
<accession>A0A2I0KPF3</accession>
<protein>
    <submittedName>
        <fullName evidence="1">Uncharacterized protein</fullName>
    </submittedName>
</protein>
<dbReference type="AlphaFoldDB" id="A0A2I0KPF3"/>
<name>A0A2I0KPF3_PUNGR</name>
<keyword evidence="2" id="KW-1185">Reference proteome</keyword>
<gene>
    <name evidence="1" type="ORF">CRG98_009285</name>
</gene>
<proteinExistence type="predicted"/>